<dbReference type="Proteomes" id="UP000597338">
    <property type="component" value="Unassembled WGS sequence"/>
</dbReference>
<protein>
    <submittedName>
        <fullName evidence="1">Uncharacterized protein</fullName>
    </submittedName>
</protein>
<gene>
    <name evidence="1" type="ORF">GCM10011386_29970</name>
</gene>
<comment type="caution">
    <text evidence="1">The sequence shown here is derived from an EMBL/GenBank/DDBJ whole genome shotgun (WGS) entry which is preliminary data.</text>
</comment>
<reference evidence="2" key="1">
    <citation type="journal article" date="2019" name="Int. J. Syst. Evol. Microbiol.">
        <title>The Global Catalogue of Microorganisms (GCM) 10K type strain sequencing project: providing services to taxonomists for standard genome sequencing and annotation.</title>
        <authorList>
            <consortium name="The Broad Institute Genomics Platform"/>
            <consortium name="The Broad Institute Genome Sequencing Center for Infectious Disease"/>
            <person name="Wu L."/>
            <person name="Ma J."/>
        </authorList>
    </citation>
    <scope>NUCLEOTIDE SEQUENCE [LARGE SCALE GENOMIC DNA]</scope>
    <source>
        <strain evidence="2">CGMCC 1.15342</strain>
    </source>
</reference>
<organism evidence="1 2">
    <name type="scientific">Parapedobacter defluvii</name>
    <dbReference type="NCBI Taxonomy" id="2045106"/>
    <lineage>
        <taxon>Bacteria</taxon>
        <taxon>Pseudomonadati</taxon>
        <taxon>Bacteroidota</taxon>
        <taxon>Sphingobacteriia</taxon>
        <taxon>Sphingobacteriales</taxon>
        <taxon>Sphingobacteriaceae</taxon>
        <taxon>Parapedobacter</taxon>
    </lineage>
</organism>
<evidence type="ECO:0000313" key="1">
    <source>
        <dbReference type="EMBL" id="GGC35842.1"/>
    </source>
</evidence>
<proteinExistence type="predicted"/>
<dbReference type="EMBL" id="BMIK01000011">
    <property type="protein sequence ID" value="GGC35842.1"/>
    <property type="molecule type" value="Genomic_DNA"/>
</dbReference>
<accession>A0ABQ1M982</accession>
<name>A0ABQ1M982_9SPHI</name>
<keyword evidence="2" id="KW-1185">Reference proteome</keyword>
<sequence>MDGLTVREWIESVQTETLPKRLYNFLKTMPDIPIAQVDQRYIREMVLNPQFQGDKKRNPYCAILYKSGMAMLSVISNPADCDKAIKNEHEIIEIDGEPERLFYYFLAETRDQAWAEGMARMEKLVELGEFKLDGEIYKEY</sequence>
<evidence type="ECO:0000313" key="2">
    <source>
        <dbReference type="Proteomes" id="UP000597338"/>
    </source>
</evidence>